<keyword evidence="13" id="KW-0902">Two-component regulatory system</keyword>
<dbReference type="GO" id="GO:0005524">
    <property type="term" value="F:ATP binding"/>
    <property type="evidence" value="ECO:0007669"/>
    <property type="project" value="UniProtKB-KW"/>
</dbReference>
<dbReference type="CDD" id="cd00075">
    <property type="entry name" value="HATPase"/>
    <property type="match status" value="1"/>
</dbReference>
<feature type="domain" description="HAMP" evidence="18">
    <location>
        <begin position="256"/>
        <end position="308"/>
    </location>
</feature>
<evidence type="ECO:0000256" key="5">
    <source>
        <dbReference type="ARBA" id="ARBA00022519"/>
    </source>
</evidence>
<evidence type="ECO:0000256" key="1">
    <source>
        <dbReference type="ARBA" id="ARBA00000085"/>
    </source>
</evidence>
<dbReference type="AlphaFoldDB" id="A0AAI9II93"/>
<comment type="caution">
    <text evidence="19">The sequence shown here is derived from an EMBL/GenBank/DDBJ whole genome shotgun (WGS) entry which is preliminary data.</text>
</comment>
<dbReference type="Pfam" id="PF00672">
    <property type="entry name" value="HAMP"/>
    <property type="match status" value="1"/>
</dbReference>
<evidence type="ECO:0000256" key="8">
    <source>
        <dbReference type="ARBA" id="ARBA00022692"/>
    </source>
</evidence>
<evidence type="ECO:0000259" key="17">
    <source>
        <dbReference type="PROSITE" id="PS50109"/>
    </source>
</evidence>
<keyword evidence="5" id="KW-0997">Cell inner membrane</keyword>
<dbReference type="CDD" id="cd00082">
    <property type="entry name" value="HisKA"/>
    <property type="match status" value="1"/>
</dbReference>
<dbReference type="PROSITE" id="PS50109">
    <property type="entry name" value="HIS_KIN"/>
    <property type="match status" value="1"/>
</dbReference>
<dbReference type="InterPro" id="IPR005467">
    <property type="entry name" value="His_kinase_dom"/>
</dbReference>
<dbReference type="InterPro" id="IPR003594">
    <property type="entry name" value="HATPase_dom"/>
</dbReference>
<keyword evidence="10 19" id="KW-0418">Kinase</keyword>
<dbReference type="PANTHER" id="PTHR44936">
    <property type="entry name" value="SENSOR PROTEIN CREC"/>
    <property type="match status" value="1"/>
</dbReference>
<dbReference type="InterPro" id="IPR036890">
    <property type="entry name" value="HATPase_C_sf"/>
</dbReference>
<evidence type="ECO:0000256" key="12">
    <source>
        <dbReference type="ARBA" id="ARBA00022989"/>
    </source>
</evidence>
<keyword evidence="11" id="KW-0067">ATP-binding</keyword>
<dbReference type="PRINTS" id="PR00344">
    <property type="entry name" value="BCTRLSENSOR"/>
</dbReference>
<evidence type="ECO:0000313" key="19">
    <source>
        <dbReference type="EMBL" id="EOA06753.1"/>
    </source>
</evidence>
<dbReference type="SUPFAM" id="SSF47384">
    <property type="entry name" value="Homodimeric domain of signal transducing histidine kinase"/>
    <property type="match status" value="1"/>
</dbReference>
<dbReference type="InterPro" id="IPR050980">
    <property type="entry name" value="2C_sensor_his_kinase"/>
</dbReference>
<dbReference type="Proteomes" id="UP000006772">
    <property type="component" value="Unassembled WGS sequence"/>
</dbReference>
<evidence type="ECO:0000256" key="2">
    <source>
        <dbReference type="ARBA" id="ARBA00004429"/>
    </source>
</evidence>
<evidence type="ECO:0000256" key="15">
    <source>
        <dbReference type="SAM" id="MobiDB-lite"/>
    </source>
</evidence>
<dbReference type="PANTHER" id="PTHR44936:SF5">
    <property type="entry name" value="SENSOR HISTIDINE KINASE ENVZ"/>
    <property type="match status" value="1"/>
</dbReference>
<feature type="region of interest" description="Disordered" evidence="15">
    <location>
        <begin position="1"/>
        <end position="26"/>
    </location>
</feature>
<evidence type="ECO:0000256" key="10">
    <source>
        <dbReference type="ARBA" id="ARBA00022777"/>
    </source>
</evidence>
<dbReference type="RefSeq" id="WP_006461232.1">
    <property type="nucleotide sequence ID" value="NZ_AEEC02000001.1"/>
</dbReference>
<evidence type="ECO:0000256" key="11">
    <source>
        <dbReference type="ARBA" id="ARBA00022840"/>
    </source>
</evidence>
<gene>
    <name evidence="19" type="ORF">HFRIS_000530</name>
</gene>
<dbReference type="EMBL" id="AEEC02000001">
    <property type="protein sequence ID" value="EOA06753.1"/>
    <property type="molecule type" value="Genomic_DNA"/>
</dbReference>
<feature type="transmembrane region" description="Helical" evidence="16">
    <location>
        <begin position="237"/>
        <end position="257"/>
    </location>
</feature>
<keyword evidence="8 16" id="KW-0812">Transmembrane</keyword>
<dbReference type="Gene3D" id="3.30.565.10">
    <property type="entry name" value="Histidine kinase-like ATPase, C-terminal domain"/>
    <property type="match status" value="1"/>
</dbReference>
<comment type="subcellular location">
    <subcellularLocation>
        <location evidence="2">Cell inner membrane</location>
        <topology evidence="2">Multi-pass membrane protein</topology>
    </subcellularLocation>
</comment>
<evidence type="ECO:0000313" key="20">
    <source>
        <dbReference type="Proteomes" id="UP000006772"/>
    </source>
</evidence>
<evidence type="ECO:0000259" key="18">
    <source>
        <dbReference type="PROSITE" id="PS50885"/>
    </source>
</evidence>
<dbReference type="SMART" id="SM00304">
    <property type="entry name" value="HAMP"/>
    <property type="match status" value="1"/>
</dbReference>
<dbReference type="GO" id="GO:0005886">
    <property type="term" value="C:plasma membrane"/>
    <property type="evidence" value="ECO:0007669"/>
    <property type="project" value="UniProtKB-SubCell"/>
</dbReference>
<dbReference type="PROSITE" id="PS50885">
    <property type="entry name" value="HAMP"/>
    <property type="match status" value="1"/>
</dbReference>
<dbReference type="EC" id="2.7.13.3" evidence="3"/>
<reference evidence="19 20" key="1">
    <citation type="journal article" date="2013" name="Front. Microbiol.">
        <title>The genome of the endophytic bacterium H. frisingense GSF30(T) identifies diverse strategies in the Herbaspirillum genus to interact with plants.</title>
        <authorList>
            <person name="Straub D."/>
            <person name="Rothballer M."/>
            <person name="Hartmann A."/>
            <person name="Ludewig U."/>
        </authorList>
    </citation>
    <scope>NUCLEOTIDE SEQUENCE [LARGE SCALE GENOMIC DNA]</scope>
    <source>
        <strain evidence="19 20">GSF30</strain>
    </source>
</reference>
<evidence type="ECO:0000256" key="6">
    <source>
        <dbReference type="ARBA" id="ARBA00022553"/>
    </source>
</evidence>
<dbReference type="InterPro" id="IPR003660">
    <property type="entry name" value="HAMP_dom"/>
</dbReference>
<dbReference type="InterPro" id="IPR004358">
    <property type="entry name" value="Sig_transdc_His_kin-like_C"/>
</dbReference>
<evidence type="ECO:0000256" key="16">
    <source>
        <dbReference type="SAM" id="Phobius"/>
    </source>
</evidence>
<sequence>MPQPPESAAPETALTPPDAAEETRSPSLRGRLAALLDWMLPDSLLGRLSVVMIFGVLVTQVAGGLIWDIQLRSKSEAETRVAAQHLAHSAASAVRYFMTLPPNYRPLMIQQLREMGGTRFFINANSSAVPVKSIGESRLANLAIEVTAQTLREDLPFLPEARLAFAWPDGLPVASDGLTVNDLPDNWVQHILLTKPNSAPVLVIQMQVESGRWIYLAALMPNPYFLDSDNPLWLDRLVLQGLSLAAILLLTILVVRWTTRPLAALADAAEAFGKGETVPSLPGTGSREYVKTARAFSGMRERIKRYLEDRERLFVSISHDLRTPITRLKLRTELMDDDAMRTDFHDDLDELDMMVKGALQSVKDSDIHENRTEVRLDALVLRMIRDARLAGHEIAFTPSGINVMAKPLALKRAIGNLFDNALYYGQKVEISIRPSVGADGDLVEIEIRDHGPGVPEDAMRTLFQPYVRLEHGRAQNSGGMGLGLGISRNIVQAHGGELLLRNHPEGGLAATIILPAR</sequence>
<evidence type="ECO:0000256" key="9">
    <source>
        <dbReference type="ARBA" id="ARBA00022741"/>
    </source>
</evidence>
<dbReference type="Pfam" id="PF02518">
    <property type="entry name" value="HATPase_c"/>
    <property type="match status" value="1"/>
</dbReference>
<proteinExistence type="predicted"/>
<keyword evidence="9" id="KW-0547">Nucleotide-binding</keyword>
<name>A0AAI9II93_9BURK</name>
<dbReference type="SMART" id="SM00387">
    <property type="entry name" value="HATPase_c"/>
    <property type="match status" value="1"/>
</dbReference>
<keyword evidence="4" id="KW-1003">Cell membrane</keyword>
<organism evidence="19 20">
    <name type="scientific">Herbaspirillum frisingense GSF30</name>
    <dbReference type="NCBI Taxonomy" id="864073"/>
    <lineage>
        <taxon>Bacteria</taxon>
        <taxon>Pseudomonadati</taxon>
        <taxon>Pseudomonadota</taxon>
        <taxon>Betaproteobacteria</taxon>
        <taxon>Burkholderiales</taxon>
        <taxon>Oxalobacteraceae</taxon>
        <taxon>Herbaspirillum</taxon>
    </lineage>
</organism>
<keyword evidence="12 16" id="KW-1133">Transmembrane helix</keyword>
<evidence type="ECO:0000256" key="7">
    <source>
        <dbReference type="ARBA" id="ARBA00022679"/>
    </source>
</evidence>
<dbReference type="SUPFAM" id="SSF55874">
    <property type="entry name" value="ATPase domain of HSP90 chaperone/DNA topoisomerase II/histidine kinase"/>
    <property type="match status" value="1"/>
</dbReference>
<evidence type="ECO:0000256" key="13">
    <source>
        <dbReference type="ARBA" id="ARBA00023012"/>
    </source>
</evidence>
<feature type="domain" description="Histidine kinase" evidence="17">
    <location>
        <begin position="316"/>
        <end position="517"/>
    </location>
</feature>
<keyword evidence="14 16" id="KW-0472">Membrane</keyword>
<dbReference type="Gene3D" id="1.10.287.130">
    <property type="match status" value="1"/>
</dbReference>
<dbReference type="GO" id="GO:0000155">
    <property type="term" value="F:phosphorelay sensor kinase activity"/>
    <property type="evidence" value="ECO:0007669"/>
    <property type="project" value="InterPro"/>
</dbReference>
<keyword evidence="7" id="KW-0808">Transferase</keyword>
<feature type="transmembrane region" description="Helical" evidence="16">
    <location>
        <begin position="44"/>
        <end position="67"/>
    </location>
</feature>
<evidence type="ECO:0000256" key="14">
    <source>
        <dbReference type="ARBA" id="ARBA00023136"/>
    </source>
</evidence>
<accession>A0AAI9II93</accession>
<dbReference type="InterPro" id="IPR036097">
    <property type="entry name" value="HisK_dim/P_sf"/>
</dbReference>
<evidence type="ECO:0000256" key="3">
    <source>
        <dbReference type="ARBA" id="ARBA00012438"/>
    </source>
</evidence>
<comment type="catalytic activity">
    <reaction evidence="1">
        <text>ATP + protein L-histidine = ADP + protein N-phospho-L-histidine.</text>
        <dbReference type="EC" id="2.7.13.3"/>
    </reaction>
</comment>
<protein>
    <recommendedName>
        <fullName evidence="3">histidine kinase</fullName>
        <ecNumber evidence="3">2.7.13.3</ecNumber>
    </recommendedName>
</protein>
<dbReference type="InterPro" id="IPR003661">
    <property type="entry name" value="HisK_dim/P_dom"/>
</dbReference>
<keyword evidence="6" id="KW-0597">Phosphoprotein</keyword>
<evidence type="ECO:0000256" key="4">
    <source>
        <dbReference type="ARBA" id="ARBA00022475"/>
    </source>
</evidence>